<reference evidence="1 2" key="1">
    <citation type="submission" date="2015-04" db="EMBL/GenBank/DDBJ databases">
        <title>Complete genome sequence of Schizopora paradoxa KUC8140, a cosmopolitan wood degrader in East Asia.</title>
        <authorList>
            <consortium name="DOE Joint Genome Institute"/>
            <person name="Min B."/>
            <person name="Park H."/>
            <person name="Jang Y."/>
            <person name="Kim J.-J."/>
            <person name="Kim K.H."/>
            <person name="Pangilinan J."/>
            <person name="Lipzen A."/>
            <person name="Riley R."/>
            <person name="Grigoriev I.V."/>
            <person name="Spatafora J.W."/>
            <person name="Choi I.-G."/>
        </authorList>
    </citation>
    <scope>NUCLEOTIDE SEQUENCE [LARGE SCALE GENOMIC DNA]</scope>
    <source>
        <strain evidence="1 2">KUC8140</strain>
    </source>
</reference>
<evidence type="ECO:0000313" key="2">
    <source>
        <dbReference type="Proteomes" id="UP000053477"/>
    </source>
</evidence>
<evidence type="ECO:0000313" key="1">
    <source>
        <dbReference type="EMBL" id="KLO03815.1"/>
    </source>
</evidence>
<organism evidence="1 2">
    <name type="scientific">Schizopora paradoxa</name>
    <dbReference type="NCBI Taxonomy" id="27342"/>
    <lineage>
        <taxon>Eukaryota</taxon>
        <taxon>Fungi</taxon>
        <taxon>Dikarya</taxon>
        <taxon>Basidiomycota</taxon>
        <taxon>Agaricomycotina</taxon>
        <taxon>Agaricomycetes</taxon>
        <taxon>Hymenochaetales</taxon>
        <taxon>Schizoporaceae</taxon>
        <taxon>Schizopora</taxon>
    </lineage>
</organism>
<proteinExistence type="predicted"/>
<accession>A0A0H2QW57</accession>
<protein>
    <submittedName>
        <fullName evidence="1">Uncharacterized protein</fullName>
    </submittedName>
</protein>
<dbReference type="AlphaFoldDB" id="A0A0H2QW57"/>
<feature type="non-terminal residue" evidence="1">
    <location>
        <position position="1"/>
    </location>
</feature>
<dbReference type="Proteomes" id="UP000053477">
    <property type="component" value="Unassembled WGS sequence"/>
</dbReference>
<sequence>SFEIDVMVRIEKPQRAASNPRAVRSSRDVDGIYQKLATSSVYSTLTTSKALEELSRWLDAPSRTRASLRTSLQLGVDGIRRELSTSWMRRGRGVNLQRRPRIRASAVHGRDVVASSACGGEDRRSAQAHPSTAEPWWCMREQGRSKKRAGEDAKRRDLQWMRPSIHAFELAPLNHILHTRCMYLSISQHTVTEIEGRLTRL</sequence>
<dbReference type="InParanoid" id="A0A0H2QW57"/>
<keyword evidence="2" id="KW-1185">Reference proteome</keyword>
<dbReference type="EMBL" id="KQ086993">
    <property type="protein sequence ID" value="KLO03815.1"/>
    <property type="molecule type" value="Genomic_DNA"/>
</dbReference>
<name>A0A0H2QW57_9AGAM</name>
<gene>
    <name evidence="1" type="ORF">SCHPADRAFT_897524</name>
</gene>